<feature type="compositionally biased region" description="Basic and acidic residues" evidence="2">
    <location>
        <begin position="332"/>
        <end position="343"/>
    </location>
</feature>
<feature type="region of interest" description="Disordered" evidence="2">
    <location>
        <begin position="282"/>
        <end position="364"/>
    </location>
</feature>
<organism evidence="4 5">
    <name type="scientific">Puccinia triticina</name>
    <dbReference type="NCBI Taxonomy" id="208348"/>
    <lineage>
        <taxon>Eukaryota</taxon>
        <taxon>Fungi</taxon>
        <taxon>Dikarya</taxon>
        <taxon>Basidiomycota</taxon>
        <taxon>Pucciniomycotina</taxon>
        <taxon>Pucciniomycetes</taxon>
        <taxon>Pucciniales</taxon>
        <taxon>Pucciniaceae</taxon>
        <taxon>Puccinia</taxon>
    </lineage>
</organism>
<sequence>MPPSRLESGLDVQLFRRRLESFIKSWKDADGPGTEKLQTCGGILLGEALPRERNEQLHVFLFGDILFGTFIFITHTKITMICSPTQAEILAPLIKAPRDQELSNFAFNVDVQVMEWRAFLKSAGKETLLKKAVDITDEVSVMLATMHPEEIKRTEIACQMSHQLLSLMCEQIIDLVKGRKEITNEAVGRMIQAKHYDGSIWEEANFEPNVGADPSNQLLNFTGDCPIVLKSSMVFKLSLGFLKIKDPFEMGKNYLLHIADTVLIGKNGSTILCNGLTEPSGITFSNNASSESDATEEEDSNSGKKGSKGSESDPSELNQTKEEENLGNSSIKDVETRLKRSESFEEERENAKRQKLLTAPLFNNPGHMGSNTKIDIDIRLAAVSEPPNLTAGSCANLVNADIETLRNGGGAIKAESPDVDERLDRLNKVKHSVMKVLGNLEKRLQEFKTEVRASFVEMRKWAVTDKQTDQQHEVIQGEEKRVKKKN</sequence>
<name>A0ABY7D3V2_9BASI</name>
<keyword evidence="1" id="KW-0804">Transcription</keyword>
<dbReference type="Proteomes" id="UP001164743">
    <property type="component" value="Chromosome 16A"/>
</dbReference>
<dbReference type="SMART" id="SM01285">
    <property type="entry name" value="FACT-Spt16_Nlob"/>
    <property type="match status" value="1"/>
</dbReference>
<keyword evidence="1" id="KW-0234">DNA repair</keyword>
<keyword evidence="1" id="KW-0158">Chromosome</keyword>
<feature type="domain" description="FACT complex subunit SPT16 N-terminal lobe" evidence="3">
    <location>
        <begin position="10"/>
        <end position="139"/>
    </location>
</feature>
<keyword evidence="1" id="KW-0805">Transcription regulation</keyword>
<dbReference type="Gene3D" id="3.40.350.10">
    <property type="entry name" value="Creatinase/prolidase N-terminal domain"/>
    <property type="match status" value="1"/>
</dbReference>
<dbReference type="EMBL" id="CP110436">
    <property type="protein sequence ID" value="WAQ92286.1"/>
    <property type="molecule type" value="Genomic_DNA"/>
</dbReference>
<accession>A0ABY7D3V2</accession>
<dbReference type="GeneID" id="77804753"/>
<dbReference type="Pfam" id="PF14826">
    <property type="entry name" value="FACT-Spt16_Nlob"/>
    <property type="match status" value="1"/>
</dbReference>
<evidence type="ECO:0000259" key="3">
    <source>
        <dbReference type="SMART" id="SM01285"/>
    </source>
</evidence>
<dbReference type="InterPro" id="IPR029149">
    <property type="entry name" value="Creatin/AminoP/Spt16_N"/>
</dbReference>
<proteinExistence type="inferred from homology"/>
<evidence type="ECO:0000313" key="4">
    <source>
        <dbReference type="EMBL" id="WAQ92286.1"/>
    </source>
</evidence>
<dbReference type="InterPro" id="IPR040258">
    <property type="entry name" value="Spt16"/>
</dbReference>
<keyword evidence="1" id="KW-0227">DNA damage</keyword>
<gene>
    <name evidence="4" type="ORF">PtA15_16A192</name>
</gene>
<evidence type="ECO:0000313" key="5">
    <source>
        <dbReference type="Proteomes" id="UP001164743"/>
    </source>
</evidence>
<dbReference type="PANTHER" id="PTHR13980:SF15">
    <property type="entry name" value="FACT COMPLEX SUBUNIT SPT16"/>
    <property type="match status" value="1"/>
</dbReference>
<comment type="similarity">
    <text evidence="1">Belongs to the peptidase M24 family. SPT16 subfamily.</text>
</comment>
<keyword evidence="1" id="KW-0235">DNA replication</keyword>
<comment type="subunit">
    <text evidence="1">Component of the FACT complex.</text>
</comment>
<comment type="subcellular location">
    <subcellularLocation>
        <location evidence="1">Nucleus</location>
    </subcellularLocation>
    <subcellularLocation>
        <location evidence="1">Chromosome</location>
    </subcellularLocation>
</comment>
<feature type="region of interest" description="Disordered" evidence="2">
    <location>
        <begin position="466"/>
        <end position="486"/>
    </location>
</feature>
<comment type="function">
    <text evidence="1">Component of the FACT complex, a general chromatin factor that acts to reorganize nucleosomes. The FACT complex is involved in multiple processes that require DNA as a template such as mRNA elongation, DNA replication and DNA repair. During transcription elongation the FACT complex acts as a histone chaperone that both destabilizes and restores nucleosomal structure. It facilitates the passage of RNA polymerase II and transcription by promoting the dissociation of one histone H2A-H2B dimer from the nucleosome, then subsequently promotes the reestablishment of the nucleosome following the passage of RNA polymerase II.</text>
</comment>
<keyword evidence="1" id="KW-0539">Nucleus</keyword>
<dbReference type="PANTHER" id="PTHR13980">
    <property type="entry name" value="CDC68 RELATED"/>
    <property type="match status" value="1"/>
</dbReference>
<dbReference type="InterPro" id="IPR029148">
    <property type="entry name" value="FACT-SPT16_Nlobe"/>
</dbReference>
<evidence type="ECO:0000256" key="2">
    <source>
        <dbReference type="SAM" id="MobiDB-lite"/>
    </source>
</evidence>
<reference evidence="4" key="1">
    <citation type="submission" date="2022-10" db="EMBL/GenBank/DDBJ databases">
        <title>Puccinia triticina Genome sequencing and assembly.</title>
        <authorList>
            <person name="Li C."/>
        </authorList>
    </citation>
    <scope>NUCLEOTIDE SEQUENCE</scope>
    <source>
        <strain evidence="4">Pt15</strain>
    </source>
</reference>
<protein>
    <recommendedName>
        <fullName evidence="1">FACT complex subunit</fullName>
    </recommendedName>
</protein>
<dbReference type="RefSeq" id="XP_053027841.1">
    <property type="nucleotide sequence ID" value="XM_053163858.1"/>
</dbReference>
<keyword evidence="5" id="KW-1185">Reference proteome</keyword>
<evidence type="ECO:0000256" key="1">
    <source>
        <dbReference type="RuleBase" id="RU367052"/>
    </source>
</evidence>